<evidence type="ECO:0000313" key="2">
    <source>
        <dbReference type="Proteomes" id="UP000827872"/>
    </source>
</evidence>
<accession>A0ACB8FNL8</accession>
<dbReference type="EMBL" id="CM037619">
    <property type="protein sequence ID" value="KAH8007068.1"/>
    <property type="molecule type" value="Genomic_DNA"/>
</dbReference>
<evidence type="ECO:0000313" key="1">
    <source>
        <dbReference type="EMBL" id="KAH8007068.1"/>
    </source>
</evidence>
<protein>
    <submittedName>
        <fullName evidence="1">Uncharacterized protein</fullName>
    </submittedName>
</protein>
<name>A0ACB8FNL8_9SAUR</name>
<reference evidence="1" key="1">
    <citation type="submission" date="2021-08" db="EMBL/GenBank/DDBJ databases">
        <title>The first chromosome-level gecko genome reveals the dynamic sex chromosomes of Neotropical dwarf geckos (Sphaerodactylidae: Sphaerodactylus).</title>
        <authorList>
            <person name="Pinto B.J."/>
            <person name="Keating S.E."/>
            <person name="Gamble T."/>
        </authorList>
    </citation>
    <scope>NUCLEOTIDE SEQUENCE</scope>
    <source>
        <strain evidence="1">TG3544</strain>
    </source>
</reference>
<dbReference type="Proteomes" id="UP000827872">
    <property type="component" value="Linkage Group LG06"/>
</dbReference>
<organism evidence="1 2">
    <name type="scientific">Sphaerodactylus townsendi</name>
    <dbReference type="NCBI Taxonomy" id="933632"/>
    <lineage>
        <taxon>Eukaryota</taxon>
        <taxon>Metazoa</taxon>
        <taxon>Chordata</taxon>
        <taxon>Craniata</taxon>
        <taxon>Vertebrata</taxon>
        <taxon>Euteleostomi</taxon>
        <taxon>Lepidosauria</taxon>
        <taxon>Squamata</taxon>
        <taxon>Bifurcata</taxon>
        <taxon>Gekkota</taxon>
        <taxon>Sphaerodactylidae</taxon>
        <taxon>Sphaerodactylus</taxon>
    </lineage>
</organism>
<proteinExistence type="predicted"/>
<gene>
    <name evidence="1" type="ORF">K3G42_016590</name>
</gene>
<comment type="caution">
    <text evidence="1">The sequence shown here is derived from an EMBL/GenBank/DDBJ whole genome shotgun (WGS) entry which is preliminary data.</text>
</comment>
<sequence length="341" mass="38843">MSEIKQRRKTDISAKPNEDQQKVDKQSWLGCTRTSFWMEAGVAASCLSVMACVGLTWFLIQQSAQLATVEEKYHLLKQEAEKFQDMENKVKLMSTKLESSLQVLQEASTSVSVLTKLEQEVAGLRNIIPDILNSEQKVSKKVQSVNERFQNVVVSWKRSLNEMDTNTSSLRSEAKFLHNEVTTQINAVDSRIKTLSEKLADLEDSTIRNVKVLNRQEENDLSKIEQQLQVDAESTKEIEEKQNTLARNKYLRQKLAAHELKVEECKAHLPLIETAIHSVIQVSGYLMDIGKKVEDMGVKVFDAEDKMVTARLEIMNIQKDLENIQDKNSRLKLQKDACSKS</sequence>
<keyword evidence="2" id="KW-1185">Reference proteome</keyword>